<reference evidence="2 3" key="1">
    <citation type="journal article" date="2018" name="IMA Fungus">
        <title>IMA Genome-F 9: Draft genome sequence of Annulohypoxylon stygium, Aspergillus mulundensis, Berkeleyomyces basicola (syn. Thielaviopsis basicola), Ceratocystis smalleyi, two Cercospora beticola strains, Coleophoma cylindrospora, Fusarium fracticaudum, Phialophora cf. hyalina, and Morchella septimelata.</title>
        <authorList>
            <person name="Wingfield B.D."/>
            <person name="Bills G.F."/>
            <person name="Dong Y."/>
            <person name="Huang W."/>
            <person name="Nel W.J."/>
            <person name="Swalarsk-Parry B.S."/>
            <person name="Vaghefi N."/>
            <person name="Wilken P.M."/>
            <person name="An Z."/>
            <person name="de Beer Z.W."/>
            <person name="De Vos L."/>
            <person name="Chen L."/>
            <person name="Duong T.A."/>
            <person name="Gao Y."/>
            <person name="Hammerbacher A."/>
            <person name="Kikkert J.R."/>
            <person name="Li Y."/>
            <person name="Li H."/>
            <person name="Li K."/>
            <person name="Li Q."/>
            <person name="Liu X."/>
            <person name="Ma X."/>
            <person name="Naidoo K."/>
            <person name="Pethybridge S.J."/>
            <person name="Sun J."/>
            <person name="Steenkamp E.T."/>
            <person name="van der Nest M.A."/>
            <person name="van Wyk S."/>
            <person name="Wingfield M.J."/>
            <person name="Xiong C."/>
            <person name="Yue Q."/>
            <person name="Zhang X."/>
        </authorList>
    </citation>
    <scope>NUCLEOTIDE SEQUENCE [LARGE SCALE GENOMIC DNA]</scope>
    <source>
        <strain evidence="2 3">BP5796</strain>
    </source>
</reference>
<evidence type="ECO:0000259" key="1">
    <source>
        <dbReference type="Pfam" id="PF20150"/>
    </source>
</evidence>
<comment type="caution">
    <text evidence="2">The sequence shown here is derived from an EMBL/GenBank/DDBJ whole genome shotgun (WGS) entry which is preliminary data.</text>
</comment>
<accession>A0A3D8T926</accession>
<dbReference type="Pfam" id="PF20150">
    <property type="entry name" value="2EXR"/>
    <property type="match status" value="1"/>
</dbReference>
<dbReference type="OrthoDB" id="3526070at2759"/>
<evidence type="ECO:0000313" key="3">
    <source>
        <dbReference type="Proteomes" id="UP000256328"/>
    </source>
</evidence>
<sequence>MLTCSVKVPKPHWCRKPSALEGIRVQKRIGPGSYNFDNSPSLCILNREKPQHDTLGKSSTSCPTSSSEQVMVSPTKFTIFSELPIELRLKIWESVPQPERIIEQLPCSHYQDAPQGLRNEILGVRQQCAAHGRADWHLRCVGNSKHNAIFPPLHACRQSRAVWLPRYFSPPRYLDLPCDNTQQYVDSEGLKIHRLLFDVPFVSYEKDVFAVFDTLSSFLGFDVDPFLGFDRQLIQNVAISENASYVVQAMAAVKPRSLPRLQTMSVIVLGPNPGMSGSIASGWYEMPAAHIQRVDCDVHEISDKLVTDHPIFGKSRLRHLTFAPDPKLRPLVNYLKMFKAWLWHGSHWDDHESRMLTDFEWWDFNNYVFREDIDLCPLRNLPGWCPGYHSKDEMLNWSDGCTIQVKLLVERKCMAELTASSALEIDPDGNYGRFAQFMEERTTDLGLVREVLK</sequence>
<gene>
    <name evidence="2" type="ORF">BP5796_00790</name>
</gene>
<dbReference type="EMBL" id="PDLN01000001">
    <property type="protein sequence ID" value="RDW95027.1"/>
    <property type="molecule type" value="Genomic_DNA"/>
</dbReference>
<keyword evidence="3" id="KW-1185">Reference proteome</keyword>
<protein>
    <recommendedName>
        <fullName evidence="1">2EXR domain-containing protein</fullName>
    </recommendedName>
</protein>
<evidence type="ECO:0000313" key="2">
    <source>
        <dbReference type="EMBL" id="RDW95027.1"/>
    </source>
</evidence>
<dbReference type="PANTHER" id="PTHR35910:SF6">
    <property type="entry name" value="2EXR DOMAIN-CONTAINING PROTEIN"/>
    <property type="match status" value="1"/>
</dbReference>
<feature type="domain" description="2EXR" evidence="1">
    <location>
        <begin position="77"/>
        <end position="170"/>
    </location>
</feature>
<dbReference type="PANTHER" id="PTHR35910">
    <property type="entry name" value="2EXR DOMAIN-CONTAINING PROTEIN"/>
    <property type="match status" value="1"/>
</dbReference>
<organism evidence="2 3">
    <name type="scientific">Coleophoma crateriformis</name>
    <dbReference type="NCBI Taxonomy" id="565419"/>
    <lineage>
        <taxon>Eukaryota</taxon>
        <taxon>Fungi</taxon>
        <taxon>Dikarya</taxon>
        <taxon>Ascomycota</taxon>
        <taxon>Pezizomycotina</taxon>
        <taxon>Leotiomycetes</taxon>
        <taxon>Helotiales</taxon>
        <taxon>Dermateaceae</taxon>
        <taxon>Coleophoma</taxon>
    </lineage>
</organism>
<name>A0A3D8T926_9HELO</name>
<proteinExistence type="predicted"/>
<dbReference type="InterPro" id="IPR045518">
    <property type="entry name" value="2EXR"/>
</dbReference>
<dbReference type="Proteomes" id="UP000256328">
    <property type="component" value="Unassembled WGS sequence"/>
</dbReference>
<dbReference type="AlphaFoldDB" id="A0A3D8T926"/>